<keyword evidence="20" id="KW-1185">Reference proteome</keyword>
<dbReference type="InterPro" id="IPR041552">
    <property type="entry name" value="UvrA_DNA-bd"/>
</dbReference>
<protein>
    <recommendedName>
        <fullName evidence="16">UvrABC system protein A</fullName>
    </recommendedName>
    <alternativeName>
        <fullName evidence="17">Excinuclease ABC subunit A</fullName>
    </alternativeName>
</protein>
<keyword evidence="10" id="KW-0067">ATP-binding</keyword>
<dbReference type="GO" id="GO:0009380">
    <property type="term" value="C:excinuclease repair complex"/>
    <property type="evidence" value="ECO:0007669"/>
    <property type="project" value="InterPro"/>
</dbReference>
<evidence type="ECO:0000259" key="18">
    <source>
        <dbReference type="PROSITE" id="PS50893"/>
    </source>
</evidence>
<dbReference type="RefSeq" id="WP_151967169.1">
    <property type="nucleotide sequence ID" value="NZ_AP019860.1"/>
</dbReference>
<evidence type="ECO:0000256" key="2">
    <source>
        <dbReference type="ARBA" id="ARBA00022490"/>
    </source>
</evidence>
<evidence type="ECO:0000256" key="8">
    <source>
        <dbReference type="ARBA" id="ARBA00022771"/>
    </source>
</evidence>
<dbReference type="GO" id="GO:0008270">
    <property type="term" value="F:zinc ion binding"/>
    <property type="evidence" value="ECO:0007669"/>
    <property type="project" value="UniProtKB-KW"/>
</dbReference>
<dbReference type="Gene3D" id="1.20.1580.10">
    <property type="entry name" value="ABC transporter ATPase like domain"/>
    <property type="match status" value="3"/>
</dbReference>
<dbReference type="Gene3D" id="3.30.1490.20">
    <property type="entry name" value="ATP-grasp fold, A domain"/>
    <property type="match status" value="2"/>
</dbReference>
<evidence type="ECO:0000256" key="4">
    <source>
        <dbReference type="ARBA" id="ARBA00022737"/>
    </source>
</evidence>
<dbReference type="Gene3D" id="1.10.8.280">
    <property type="entry name" value="ABC transporter ATPase domain-like"/>
    <property type="match status" value="1"/>
</dbReference>
<evidence type="ECO:0000256" key="14">
    <source>
        <dbReference type="ARBA" id="ARBA00023236"/>
    </source>
</evidence>
<keyword evidence="9" id="KW-0862">Zinc</keyword>
<dbReference type="NCBIfam" id="NF001503">
    <property type="entry name" value="PRK00349.1"/>
    <property type="match status" value="1"/>
</dbReference>
<sequence length="1770" mass="198038">MQENIEITGAREHNLQNVSVSFPRYTMTVVTGVSGSGKSSLVHDTLFKEGQRRFIESLSPYARQFLGQMQKPKVDQIEGLSPTICIDQKRRGRSARSTVGTITEIYDHLRLLFARLGEPHCPSCAKKIVTQTPDQISRHLLKHFDQKKIYILAPMFIDRKGEYRKELQKWKTDGFIRIRIDGKIYRLDEEIKLKRYEKHTLELVIDRIKVSERERGRVHEGIEQAINITGGIMAVYSEDDVHQVHSVHLSCPSCGISIPEMEPRLFSFNNAQGACSQCGGKGIQETFEESLIIPDENVTITDGALKCVKQDGQILFSSYGIDEIKKLAKIRKVSLKKTWKKLPDSFKEEVLWGVHIKKKLHFPGVIPIMKKVYDKWNLYQLRRFIRATTCKECAGSRLRREALSILFRDKNIFDLVTMTVSDLQQFLREIKLRQTETLVGKEIFKELKLRLAFLHQVGLGYLTLQRTANTLSGGEMQRIRLARQLGSGLQGVLYILDEPSIGLHPRDNVQLLQALKQLRNAGNSLVVIEHDEETMNYSDHIIDIGPGAGSGGGQLVAQGRVRDIKANKDSITGQFLTKAQSIPVPKKRRATTKKWLKIVNASEHNLKNIDVEIPLEVLCIVTGVSGSGKSTLIDDILKKALAYHIHGSSKTPGKHKRINGIKHIDKVIEVDQSPIGRTPRSNPATYTKVFDEIRNLFSMLPESKMRGYQSGRFSFNVAGGRCEECKGAGVKEIEMQFLSNVFIECEFCEGHRFNNETLQVKYNDKNIYDILEMPISEATTFFENQPKIYKTLSILCEVGLGYLKLGQPSPTLSGGEAQRIKLVRELRRTDTGKTLYILDEPTTGLHFFDIQNLLSAIQKLVEKGNSVVVIEHNLDIIKVADYIIDLGPEGGEGGGEIVVAGTPEKVMRCKKSYTGQALKGFLHPQPQRQKPRSKVKPRDIKIFGAMKNNLKNIDVCFPKDQMTVVTGVSGSGKTSLVFDTLFAEGQRAFLESLSTYARRFLGRLDHGFVDSIEGLAPAIAIDQKNASRNPRSTVATMTEIYDYLRILYSRVGVAHCPECNQKLQSYTSSTSAAHIVKNWQGHKGMILAPLYMPSANKYYRLSSPSHLKDYKKSLIEKGFSRILIGGTVYRLDEKFPTDKRVPIHLIIDRIHVKKNAQNRIAEAMETAFHLGENIAFFYSEDTSLQPYSTIPACIPCDYYQFDELHPRYFSFNHYLGGCADCDGLGYYDDVSEVCIECNGKRLNARSLAVYVGEKSIYDFCELKISDAQKFIRNVKLTKTQAIIAKDVLKEIQNRLKFLVDVGLEYLTLSRRANTLSGGEAQRIRLASQIGNSLVGVLYILDEPTIGLHPRDTTRLLTTLKKLVSIGNTVVMVEHDKQCMQNAHHIIDMGPGAGHLGGEVVATGTMKKLMKDEKSLTGKYLQQNIAIAPKKRKAAKSHLSIKKASQHNLQNIDVDIPVERLSVVTGVSGSGKSTLVVDVIQRALEYGWKDNTIKGKKSDGFGQISGLNNIDAFTVIDQSPIGRSPKSNPATYSGIFNHIRKFYAQLPGAKTRGFTASRFSFNRPGGRCEACEGKGSIVVHMHFLSDVSITCEACKGQRYLEETLSVLYKGKNISQVLDMDIKEALDFFESHRVIAKKLQVLYDVGLGYMKLGQPVTTLSGGEAQRMKLAAELSSRGKTRTLYLLDEPTTGLHFADVEKLISVLQNLVDAGNTVVVIEHNLDVIATADWIIDLGPEGGEQGGNIVFCGKPQNLAKQKNSHTGLCLKQHLQNL</sequence>
<comment type="subcellular location">
    <subcellularLocation>
        <location evidence="1">Cytoplasm</location>
    </subcellularLocation>
</comment>
<dbReference type="PROSITE" id="PS50893">
    <property type="entry name" value="ABC_TRANSPORTER_2"/>
    <property type="match status" value="3"/>
</dbReference>
<dbReference type="GO" id="GO:0009432">
    <property type="term" value="P:SOS response"/>
    <property type="evidence" value="ECO:0007669"/>
    <property type="project" value="UniProtKB-KW"/>
</dbReference>
<dbReference type="GO" id="GO:0005524">
    <property type="term" value="F:ATP binding"/>
    <property type="evidence" value="ECO:0007669"/>
    <property type="project" value="UniProtKB-KW"/>
</dbReference>
<feature type="domain" description="ABC transporter" evidence="18">
    <location>
        <begin position="1428"/>
        <end position="1764"/>
    </location>
</feature>
<dbReference type="OrthoDB" id="9809851at2"/>
<proteinExistence type="inferred from homology"/>
<evidence type="ECO:0000313" key="19">
    <source>
        <dbReference type="EMBL" id="BBM82944.1"/>
    </source>
</evidence>
<accession>A0A5S9IJP0</accession>
<dbReference type="EMBL" id="AP019860">
    <property type="protein sequence ID" value="BBM82944.1"/>
    <property type="molecule type" value="Genomic_DNA"/>
</dbReference>
<dbReference type="GO" id="GO:0004518">
    <property type="term" value="F:nuclease activity"/>
    <property type="evidence" value="ECO:0007669"/>
    <property type="project" value="UniProtKB-KW"/>
</dbReference>
<dbReference type="CDD" id="cd03271">
    <property type="entry name" value="ABC_UvrA_II"/>
    <property type="match status" value="2"/>
</dbReference>
<keyword evidence="8" id="KW-0863">Zinc-finger</keyword>
<evidence type="ECO:0000256" key="5">
    <source>
        <dbReference type="ARBA" id="ARBA00022741"/>
    </source>
</evidence>
<keyword evidence="11" id="KW-0267">Excision nuclease</keyword>
<evidence type="ECO:0000256" key="3">
    <source>
        <dbReference type="ARBA" id="ARBA00022723"/>
    </source>
</evidence>
<keyword evidence="3" id="KW-0479">Metal-binding</keyword>
<dbReference type="SMART" id="SM00382">
    <property type="entry name" value="AAA"/>
    <property type="match status" value="3"/>
</dbReference>
<dbReference type="Gene3D" id="3.40.50.300">
    <property type="entry name" value="P-loop containing nucleotide triphosphate hydrolases"/>
    <property type="match status" value="5"/>
</dbReference>
<name>A0A5S9IJP0_UABAM</name>
<dbReference type="InterPro" id="IPR017871">
    <property type="entry name" value="ABC_transporter-like_CS"/>
</dbReference>
<evidence type="ECO:0000256" key="11">
    <source>
        <dbReference type="ARBA" id="ARBA00022881"/>
    </source>
</evidence>
<keyword evidence="14" id="KW-0742">SOS response</keyword>
<evidence type="ECO:0000256" key="7">
    <source>
        <dbReference type="ARBA" id="ARBA00022769"/>
    </source>
</evidence>
<dbReference type="Pfam" id="PF17755">
    <property type="entry name" value="UvrA_DNA-bind"/>
    <property type="match status" value="1"/>
</dbReference>
<keyword evidence="13" id="KW-0234">DNA repair</keyword>
<evidence type="ECO:0000256" key="16">
    <source>
        <dbReference type="ARBA" id="ARBA00039316"/>
    </source>
</evidence>
<dbReference type="GO" id="GO:0016887">
    <property type="term" value="F:ATP hydrolysis activity"/>
    <property type="evidence" value="ECO:0007669"/>
    <property type="project" value="InterPro"/>
</dbReference>
<dbReference type="PANTHER" id="PTHR43152">
    <property type="entry name" value="UVRABC SYSTEM PROTEIN A"/>
    <property type="match status" value="1"/>
</dbReference>
<evidence type="ECO:0000256" key="1">
    <source>
        <dbReference type="ARBA" id="ARBA00004496"/>
    </source>
</evidence>
<dbReference type="KEGG" id="uam:UABAM_01287"/>
<gene>
    <name evidence="19" type="ORF">UABAM_01287</name>
</gene>
<dbReference type="PROSITE" id="PS00211">
    <property type="entry name" value="ABC_TRANSPORTER_1"/>
    <property type="match status" value="4"/>
</dbReference>
<evidence type="ECO:0000256" key="15">
    <source>
        <dbReference type="ARBA" id="ARBA00038000"/>
    </source>
</evidence>
<dbReference type="SUPFAM" id="SSF52540">
    <property type="entry name" value="P-loop containing nucleoside triphosphate hydrolases"/>
    <property type="match status" value="4"/>
</dbReference>
<comment type="similarity">
    <text evidence="15">Belongs to the ABC transporter superfamily. UvrA family.</text>
</comment>
<evidence type="ECO:0000256" key="10">
    <source>
        <dbReference type="ARBA" id="ARBA00022840"/>
    </source>
</evidence>
<reference evidence="19 20" key="1">
    <citation type="submission" date="2019-08" db="EMBL/GenBank/DDBJ databases">
        <title>Complete genome sequence of Candidatus Uab amorphum.</title>
        <authorList>
            <person name="Shiratori T."/>
            <person name="Suzuki S."/>
            <person name="Kakizawa Y."/>
            <person name="Ishida K."/>
        </authorList>
    </citation>
    <scope>NUCLEOTIDE SEQUENCE [LARGE SCALE GENOMIC DNA]</scope>
    <source>
        <strain evidence="19 20">SRT547</strain>
    </source>
</reference>
<feature type="domain" description="ABC transporter" evidence="18">
    <location>
        <begin position="590"/>
        <end position="919"/>
    </location>
</feature>
<keyword evidence="12" id="KW-0238">DNA-binding</keyword>
<dbReference type="Pfam" id="PF17760">
    <property type="entry name" value="UvrA_inter"/>
    <property type="match status" value="2"/>
</dbReference>
<dbReference type="FunFam" id="1.20.1580.10:FF:000003">
    <property type="entry name" value="UvrABC system protein A"/>
    <property type="match status" value="1"/>
</dbReference>
<keyword evidence="4" id="KW-0677">Repeat</keyword>
<dbReference type="InterPro" id="IPR027417">
    <property type="entry name" value="P-loop_NTPase"/>
</dbReference>
<evidence type="ECO:0000256" key="12">
    <source>
        <dbReference type="ARBA" id="ARBA00023125"/>
    </source>
</evidence>
<evidence type="ECO:0000256" key="9">
    <source>
        <dbReference type="ARBA" id="ARBA00022833"/>
    </source>
</evidence>
<dbReference type="InterPro" id="IPR003439">
    <property type="entry name" value="ABC_transporter-like_ATP-bd"/>
</dbReference>
<dbReference type="GO" id="GO:0006289">
    <property type="term" value="P:nucleotide-excision repair"/>
    <property type="evidence" value="ECO:0007669"/>
    <property type="project" value="InterPro"/>
</dbReference>
<dbReference type="Proteomes" id="UP000326354">
    <property type="component" value="Chromosome"/>
</dbReference>
<dbReference type="InterPro" id="IPR041102">
    <property type="entry name" value="UvrA_inter"/>
</dbReference>
<feature type="domain" description="ABC transporter" evidence="18">
    <location>
        <begin position="330"/>
        <end position="571"/>
    </location>
</feature>
<dbReference type="GO" id="GO:0003677">
    <property type="term" value="F:DNA binding"/>
    <property type="evidence" value="ECO:0007669"/>
    <property type="project" value="UniProtKB-KW"/>
</dbReference>
<evidence type="ECO:0000313" key="20">
    <source>
        <dbReference type="Proteomes" id="UP000326354"/>
    </source>
</evidence>
<keyword evidence="6" id="KW-0227">DNA damage</keyword>
<organism evidence="19 20">
    <name type="scientific">Uabimicrobium amorphum</name>
    <dbReference type="NCBI Taxonomy" id="2596890"/>
    <lineage>
        <taxon>Bacteria</taxon>
        <taxon>Pseudomonadati</taxon>
        <taxon>Planctomycetota</taxon>
        <taxon>Candidatus Uabimicrobiia</taxon>
        <taxon>Candidatus Uabimicrobiales</taxon>
        <taxon>Candidatus Uabimicrobiaceae</taxon>
        <taxon>Candidatus Uabimicrobium</taxon>
    </lineage>
</organism>
<keyword evidence="7" id="KW-0228">DNA excision</keyword>
<dbReference type="GO" id="GO:0005737">
    <property type="term" value="C:cytoplasm"/>
    <property type="evidence" value="ECO:0007669"/>
    <property type="project" value="UniProtKB-SubCell"/>
</dbReference>
<dbReference type="NCBIfam" id="TIGR00630">
    <property type="entry name" value="uvra"/>
    <property type="match status" value="2"/>
</dbReference>
<evidence type="ECO:0000256" key="17">
    <source>
        <dbReference type="ARBA" id="ARBA00042156"/>
    </source>
</evidence>
<keyword evidence="5" id="KW-0547">Nucleotide-binding</keyword>
<dbReference type="InterPro" id="IPR004602">
    <property type="entry name" value="UvrA"/>
</dbReference>
<keyword evidence="2" id="KW-0963">Cytoplasm</keyword>
<evidence type="ECO:0000256" key="13">
    <source>
        <dbReference type="ARBA" id="ARBA00023204"/>
    </source>
</evidence>
<dbReference type="InterPro" id="IPR013815">
    <property type="entry name" value="ATP_grasp_subdomain_1"/>
</dbReference>
<dbReference type="InterPro" id="IPR003593">
    <property type="entry name" value="AAA+_ATPase"/>
</dbReference>
<evidence type="ECO:0000256" key="6">
    <source>
        <dbReference type="ARBA" id="ARBA00022763"/>
    </source>
</evidence>
<dbReference type="PANTHER" id="PTHR43152:SF3">
    <property type="entry name" value="UVRABC SYSTEM PROTEIN A"/>
    <property type="match status" value="1"/>
</dbReference>